<dbReference type="InParanoid" id="D1C3A9"/>
<dbReference type="InterPro" id="IPR036604">
    <property type="entry name" value="PurS-like_sf"/>
</dbReference>
<evidence type="ECO:0000313" key="8">
    <source>
        <dbReference type="Proteomes" id="UP000002027"/>
    </source>
</evidence>
<gene>
    <name evidence="6" type="primary">purS</name>
    <name evidence="7" type="ordered locus">Sthe_1291</name>
</gene>
<keyword evidence="3 6" id="KW-0547">Nucleotide-binding</keyword>
<sequence>MTTQADGAKRWLAQVYVSLKPAVNDPQGLAVRDGLHMLGYDEVDGVRVGKYLTLTLSAPDQATAEARVAAMCEQLLANPVMERYEFQVSEADGEAQPRGEG</sequence>
<dbReference type="GO" id="GO:0006189">
    <property type="term" value="P:'de novo' IMP biosynthetic process"/>
    <property type="evidence" value="ECO:0007669"/>
    <property type="project" value="UniProtKB-UniRule"/>
</dbReference>
<dbReference type="GO" id="GO:0005737">
    <property type="term" value="C:cytoplasm"/>
    <property type="evidence" value="ECO:0007669"/>
    <property type="project" value="UniProtKB-SubCell"/>
</dbReference>
<dbReference type="STRING" id="479434.Sthe_1291"/>
<keyword evidence="4 6" id="KW-0658">Purine biosynthesis</keyword>
<organism evidence="7 8">
    <name type="scientific">Sphaerobacter thermophilus (strain ATCC 49802 / DSM 20745 / KCCM 41009 / NCIMB 13125 / S 6022)</name>
    <dbReference type="NCBI Taxonomy" id="479434"/>
    <lineage>
        <taxon>Bacteria</taxon>
        <taxon>Pseudomonadati</taxon>
        <taxon>Thermomicrobiota</taxon>
        <taxon>Thermomicrobia</taxon>
        <taxon>Sphaerobacterales</taxon>
        <taxon>Sphaerobacterineae</taxon>
        <taxon>Sphaerobacteraceae</taxon>
        <taxon>Sphaerobacter</taxon>
    </lineage>
</organism>
<keyword evidence="2 6" id="KW-0436">Ligase</keyword>
<dbReference type="NCBIfam" id="NF004630">
    <property type="entry name" value="PRK05974.1"/>
    <property type="match status" value="1"/>
</dbReference>
<comment type="similarity">
    <text evidence="6">Belongs to the PurS family.</text>
</comment>
<evidence type="ECO:0000256" key="4">
    <source>
        <dbReference type="ARBA" id="ARBA00022755"/>
    </source>
</evidence>
<evidence type="ECO:0000256" key="6">
    <source>
        <dbReference type="HAMAP-Rule" id="MF_01926"/>
    </source>
</evidence>
<name>D1C3A9_SPHTD</name>
<evidence type="ECO:0000313" key="7">
    <source>
        <dbReference type="EMBL" id="ACZ38726.1"/>
    </source>
</evidence>
<reference evidence="7 8" key="2">
    <citation type="journal article" date="2010" name="Stand. Genomic Sci.">
        <title>Complete genome sequence of Desulfohalobium retbaense type strain (HR(100)).</title>
        <authorList>
            <person name="Spring S."/>
            <person name="Nolan M."/>
            <person name="Lapidus A."/>
            <person name="Glavina Del Rio T."/>
            <person name="Copeland A."/>
            <person name="Tice H."/>
            <person name="Cheng J.F."/>
            <person name="Lucas S."/>
            <person name="Land M."/>
            <person name="Chen F."/>
            <person name="Bruce D."/>
            <person name="Goodwin L."/>
            <person name="Pitluck S."/>
            <person name="Ivanova N."/>
            <person name="Mavromatis K."/>
            <person name="Mikhailova N."/>
            <person name="Pati A."/>
            <person name="Chen A."/>
            <person name="Palaniappan K."/>
            <person name="Hauser L."/>
            <person name="Chang Y.J."/>
            <person name="Jeffries C.D."/>
            <person name="Munk C."/>
            <person name="Kiss H."/>
            <person name="Chain P."/>
            <person name="Han C."/>
            <person name="Brettin T."/>
            <person name="Detter J.C."/>
            <person name="Schuler E."/>
            <person name="Goker M."/>
            <person name="Rohde M."/>
            <person name="Bristow J."/>
            <person name="Eisen J.A."/>
            <person name="Markowitz V."/>
            <person name="Hugenholtz P."/>
            <person name="Kyrpides N.C."/>
            <person name="Klenk H.P."/>
        </authorList>
    </citation>
    <scope>NUCLEOTIDE SEQUENCE [LARGE SCALE GENOMIC DNA]</scope>
    <source>
        <strain evidence="8">ATCC 49802 / DSM 20745 / S 6022</strain>
    </source>
</reference>
<evidence type="ECO:0000256" key="5">
    <source>
        <dbReference type="ARBA" id="ARBA00022840"/>
    </source>
</evidence>
<comment type="pathway">
    <text evidence="6">Purine metabolism; IMP biosynthesis via de novo pathway; 5-amino-1-(5-phospho-D-ribosyl)imidazole from N(2)-formyl-N(1)-(5-phospho-D-ribosyl)glycinamide: step 1/2.</text>
</comment>
<dbReference type="EC" id="6.3.5.3" evidence="6"/>
<dbReference type="eggNOG" id="COG1828">
    <property type="taxonomic scope" value="Bacteria"/>
</dbReference>
<dbReference type="SUPFAM" id="SSF82697">
    <property type="entry name" value="PurS-like"/>
    <property type="match status" value="1"/>
</dbReference>
<dbReference type="EMBL" id="CP001823">
    <property type="protein sequence ID" value="ACZ38726.1"/>
    <property type="molecule type" value="Genomic_DNA"/>
</dbReference>
<dbReference type="PANTHER" id="PTHR34696">
    <property type="entry name" value="PHOSPHORIBOSYLFORMYLGLYCINAMIDINE SYNTHASE SUBUNIT PURS"/>
    <property type="match status" value="1"/>
</dbReference>
<dbReference type="Proteomes" id="UP000002027">
    <property type="component" value="Chromosome 1"/>
</dbReference>
<comment type="function">
    <text evidence="6">Part of the phosphoribosylformylglycinamidine synthase complex involved in the purines biosynthetic pathway. Catalyzes the ATP-dependent conversion of formylglycinamide ribonucleotide (FGAR) and glutamine to yield formylglycinamidine ribonucleotide (FGAM) and glutamate. The FGAM synthase complex is composed of three subunits. PurQ produces an ammonia molecule by converting glutamine to glutamate. PurL transfers the ammonia molecule to FGAR to form FGAM in an ATP-dependent manner. PurS interacts with PurQ and PurL and is thought to assist in the transfer of the ammonia molecule from PurQ to PurL.</text>
</comment>
<dbReference type="HAMAP" id="MF_01926">
    <property type="entry name" value="PurS"/>
    <property type="match status" value="1"/>
</dbReference>
<dbReference type="PANTHER" id="PTHR34696:SF1">
    <property type="entry name" value="PHOSPHORIBOSYLFORMYLGLYCINAMIDINE SYNTHASE SUBUNIT PURS"/>
    <property type="match status" value="1"/>
</dbReference>
<dbReference type="HOGENOM" id="CLU_164833_3_1_0"/>
<evidence type="ECO:0000256" key="3">
    <source>
        <dbReference type="ARBA" id="ARBA00022741"/>
    </source>
</evidence>
<dbReference type="Pfam" id="PF02700">
    <property type="entry name" value="PurS"/>
    <property type="match status" value="1"/>
</dbReference>
<evidence type="ECO:0000256" key="1">
    <source>
        <dbReference type="ARBA" id="ARBA00022490"/>
    </source>
</evidence>
<accession>D1C3A9</accession>
<dbReference type="InterPro" id="IPR003850">
    <property type="entry name" value="PurS"/>
</dbReference>
<keyword evidence="5 6" id="KW-0067">ATP-binding</keyword>
<dbReference type="FunCoup" id="D1C3A9">
    <property type="interactions" value="73"/>
</dbReference>
<dbReference type="UniPathway" id="UPA00074">
    <property type="reaction ID" value="UER00128"/>
</dbReference>
<keyword evidence="1 6" id="KW-0963">Cytoplasm</keyword>
<comment type="subcellular location">
    <subcellularLocation>
        <location evidence="6">Cytoplasm</location>
    </subcellularLocation>
</comment>
<proteinExistence type="inferred from homology"/>
<dbReference type="OrthoDB" id="9799101at2"/>
<protein>
    <recommendedName>
        <fullName evidence="6">Phosphoribosylformylglycinamidine synthase subunit PurS</fullName>
        <shortName evidence="6">FGAM synthase</shortName>
        <ecNumber evidence="6">6.3.5.3</ecNumber>
    </recommendedName>
    <alternativeName>
        <fullName evidence="6">Formylglycinamide ribonucleotide amidotransferase subunit III</fullName>
        <shortName evidence="6">FGAR amidotransferase III</shortName>
        <shortName evidence="6">FGAR-AT III</shortName>
    </alternativeName>
    <alternativeName>
        <fullName evidence="6">Phosphoribosylformylglycinamidine synthase subunit III</fullName>
    </alternativeName>
</protein>
<dbReference type="Gene3D" id="3.30.1280.10">
    <property type="entry name" value="Phosphoribosylformylglycinamidine synthase subunit PurS"/>
    <property type="match status" value="1"/>
</dbReference>
<dbReference type="KEGG" id="sti:Sthe_1291"/>
<comment type="subunit">
    <text evidence="6">Part of the FGAM synthase complex composed of 1 PurL, 1 PurQ and 2 PurS subunits.</text>
</comment>
<keyword evidence="8" id="KW-1185">Reference proteome</keyword>
<comment type="catalytic activity">
    <reaction evidence="6">
        <text>N(2)-formyl-N(1)-(5-phospho-beta-D-ribosyl)glycinamide + L-glutamine + ATP + H2O = 2-formamido-N(1)-(5-O-phospho-beta-D-ribosyl)acetamidine + L-glutamate + ADP + phosphate + H(+)</text>
        <dbReference type="Rhea" id="RHEA:17129"/>
        <dbReference type="ChEBI" id="CHEBI:15377"/>
        <dbReference type="ChEBI" id="CHEBI:15378"/>
        <dbReference type="ChEBI" id="CHEBI:29985"/>
        <dbReference type="ChEBI" id="CHEBI:30616"/>
        <dbReference type="ChEBI" id="CHEBI:43474"/>
        <dbReference type="ChEBI" id="CHEBI:58359"/>
        <dbReference type="ChEBI" id="CHEBI:147286"/>
        <dbReference type="ChEBI" id="CHEBI:147287"/>
        <dbReference type="ChEBI" id="CHEBI:456216"/>
        <dbReference type="EC" id="6.3.5.3"/>
    </reaction>
</comment>
<dbReference type="GO" id="GO:0005524">
    <property type="term" value="F:ATP binding"/>
    <property type="evidence" value="ECO:0007669"/>
    <property type="project" value="UniProtKB-UniRule"/>
</dbReference>
<dbReference type="RefSeq" id="WP_012871773.1">
    <property type="nucleotide sequence ID" value="NC_013523.1"/>
</dbReference>
<evidence type="ECO:0000256" key="2">
    <source>
        <dbReference type="ARBA" id="ARBA00022598"/>
    </source>
</evidence>
<dbReference type="AlphaFoldDB" id="D1C3A9"/>
<dbReference type="NCBIfam" id="TIGR00302">
    <property type="entry name" value="phosphoribosylformylglycinamidine synthase subunit PurS"/>
    <property type="match status" value="1"/>
</dbReference>
<dbReference type="GO" id="GO:0004642">
    <property type="term" value="F:phosphoribosylformylglycinamidine synthase activity"/>
    <property type="evidence" value="ECO:0007669"/>
    <property type="project" value="UniProtKB-UniRule"/>
</dbReference>
<reference evidence="8" key="1">
    <citation type="submission" date="2009-11" db="EMBL/GenBank/DDBJ databases">
        <title>The complete chromosome 1 of Sphaerobacter thermophilus DSM 20745.</title>
        <authorList>
            <person name="Lucas S."/>
            <person name="Copeland A."/>
            <person name="Lapidus A."/>
            <person name="Glavina del Rio T."/>
            <person name="Dalin E."/>
            <person name="Tice H."/>
            <person name="Bruce D."/>
            <person name="Goodwin L."/>
            <person name="Pitluck S."/>
            <person name="Kyrpides N."/>
            <person name="Mavromatis K."/>
            <person name="Ivanova N."/>
            <person name="Mikhailova N."/>
            <person name="LaButti K.M."/>
            <person name="Clum A."/>
            <person name="Sun H.I."/>
            <person name="Brettin T."/>
            <person name="Detter J.C."/>
            <person name="Han C."/>
            <person name="Larimer F."/>
            <person name="Land M."/>
            <person name="Hauser L."/>
            <person name="Markowitz V."/>
            <person name="Cheng J.F."/>
            <person name="Hugenholtz P."/>
            <person name="Woyke T."/>
            <person name="Wu D."/>
            <person name="Steenblock K."/>
            <person name="Schneider S."/>
            <person name="Pukall R."/>
            <person name="Goeker M."/>
            <person name="Klenk H.P."/>
            <person name="Eisen J.A."/>
        </authorList>
    </citation>
    <scope>NUCLEOTIDE SEQUENCE [LARGE SCALE GENOMIC DNA]</scope>
    <source>
        <strain evidence="8">ATCC 49802 / DSM 20745 / S 6022</strain>
    </source>
</reference>